<dbReference type="Pfam" id="PF13191">
    <property type="entry name" value="AAA_16"/>
    <property type="match status" value="1"/>
</dbReference>
<dbReference type="PROSITE" id="PS50125">
    <property type="entry name" value="GUANYLATE_CYCLASE_2"/>
    <property type="match status" value="1"/>
</dbReference>
<feature type="domain" description="Guanylate cyclase" evidence="3">
    <location>
        <begin position="23"/>
        <end position="154"/>
    </location>
</feature>
<gene>
    <name evidence="4" type="ORF">RXV79_00200</name>
</gene>
<accession>A0ABZ0D0A6</accession>
<organism evidence="4 5">
    <name type="scientific">Piscinibacter gummiphilus</name>
    <dbReference type="NCBI Taxonomy" id="946333"/>
    <lineage>
        <taxon>Bacteria</taxon>
        <taxon>Pseudomonadati</taxon>
        <taxon>Pseudomonadota</taxon>
        <taxon>Betaproteobacteria</taxon>
        <taxon>Burkholderiales</taxon>
        <taxon>Sphaerotilaceae</taxon>
        <taxon>Piscinibacter</taxon>
    </lineage>
</organism>
<protein>
    <submittedName>
        <fullName evidence="4">AAA family ATPase</fullName>
    </submittedName>
</protein>
<evidence type="ECO:0000256" key="2">
    <source>
        <dbReference type="ARBA" id="ARBA00022840"/>
    </source>
</evidence>
<dbReference type="RefSeq" id="WP_316701255.1">
    <property type="nucleotide sequence ID" value="NZ_CP136336.1"/>
</dbReference>
<dbReference type="CDD" id="cd07302">
    <property type="entry name" value="CHD"/>
    <property type="match status" value="1"/>
</dbReference>
<dbReference type="SUPFAM" id="SSF48452">
    <property type="entry name" value="TPR-like"/>
    <property type="match status" value="3"/>
</dbReference>
<dbReference type="InterPro" id="IPR029787">
    <property type="entry name" value="Nucleotide_cyclase"/>
</dbReference>
<dbReference type="Gene3D" id="1.25.40.10">
    <property type="entry name" value="Tetratricopeptide repeat domain"/>
    <property type="match status" value="2"/>
</dbReference>
<dbReference type="Gene3D" id="3.40.50.300">
    <property type="entry name" value="P-loop containing nucleotide triphosphate hydrolases"/>
    <property type="match status" value="1"/>
</dbReference>
<reference evidence="4 5" key="1">
    <citation type="submission" date="2023-10" db="EMBL/GenBank/DDBJ databases">
        <title>Bacteria for the degradation of biodegradable plastic PBAT(Polybutylene adipate terephthalate).</title>
        <authorList>
            <person name="Weon H.-Y."/>
            <person name="Yeon J."/>
        </authorList>
    </citation>
    <scope>NUCLEOTIDE SEQUENCE [LARGE SCALE GENOMIC DNA]</scope>
    <source>
        <strain evidence="4 5">SBD 7-3</strain>
    </source>
</reference>
<evidence type="ECO:0000259" key="3">
    <source>
        <dbReference type="PROSITE" id="PS50125"/>
    </source>
</evidence>
<keyword evidence="5" id="KW-1185">Reference proteome</keyword>
<evidence type="ECO:0000256" key="1">
    <source>
        <dbReference type="ARBA" id="ARBA00022741"/>
    </source>
</evidence>
<dbReference type="PANTHER" id="PTHR16305:SF28">
    <property type="entry name" value="GUANYLATE CYCLASE DOMAIN-CONTAINING PROTEIN"/>
    <property type="match status" value="1"/>
</dbReference>
<dbReference type="Pfam" id="PF00211">
    <property type="entry name" value="Guanylate_cyc"/>
    <property type="match status" value="1"/>
</dbReference>
<dbReference type="SUPFAM" id="SSF52540">
    <property type="entry name" value="P-loop containing nucleoside triphosphate hydrolases"/>
    <property type="match status" value="1"/>
</dbReference>
<proteinExistence type="predicted"/>
<keyword evidence="2" id="KW-0067">ATP-binding</keyword>
<dbReference type="InterPro" id="IPR001054">
    <property type="entry name" value="A/G_cyclase"/>
</dbReference>
<dbReference type="InterPro" id="IPR027417">
    <property type="entry name" value="P-loop_NTPase"/>
</dbReference>
<evidence type="ECO:0000313" key="4">
    <source>
        <dbReference type="EMBL" id="WOB08488.1"/>
    </source>
</evidence>
<dbReference type="InterPro" id="IPR011990">
    <property type="entry name" value="TPR-like_helical_dom_sf"/>
</dbReference>
<name>A0ABZ0D0A6_9BURK</name>
<sequence>MSRVEEPGSHVEELASPPKRHLTVLYTDLSNSTALSSTMEAEINAELNADVERIFESAVAARQGTYNQLQGDGFQAFFGEPHATEDDGQRAVEVALEVRDRVQALRAKYAVHGAGDLSVHSGVHAGLVLTQPGDDAAGRYRLYGPAPGIAKHLSDEAAADEILVSAETLGPRSALFHTEELPLSVKGRVQPFAVYRVLARNSLKTRFEAHVQRGLVPFIGRHAELKWLMDALDSVRSGRPRFVAVQAPAGVGKTRLAEEFLHRAAATLDCTVSRGYCERDLSAEPLQPFLQMLRSQFGLSALTSPAAASAAFEERLSRIAPALSKHRLALLQALSLPPQAQDGAATPCQTPEQTIKAVRDLVVAAAQVRTQIIFIDDWQWADQATRQVVYAICELRELPILVLAATRPMEVGDAQLTSADMLELSVFSDAEADTTIGRLLPRANPFVAEAIRRHSGGNALFLEELCHSAASTLEAQGRLDVAPAGSVWLETLIASRVTRLPPEHNEVLCAAAVIGNVVPTWLLERLTGCGEDHATVHALAAQDFIFPGDRTGTLRFKHGITREVVYATLGLHRRHTMHRRIALLMHDRTQSGADIEAVEALAYHHAGAADLAEAARYAEMAGDKAMAASSIDRAKAHYRNALAMLERQPDTPQRYQAWRSIVRRLGLASVFDPSREDLEIFHRAVALAHHHHDAPGGAYAEYWLAYVNYALGEARAAVKHCELAMSIAKDLSDARLVEQIHVTLGQALAAAADYRVGLQLLEEATVPEATRRGSGRPGASVAFSLTCKASILGDLGRFDDAHACFDEALRFLPWPGHEVEGSVMCWRSGVKLWQGRWEDARQDALRAQQVGERVKSLYLFAMGRALGAYSEWQLARAPGALRSLAEAVSWLEARDKSLFISLAHGWLAEAAAAEGRPNDARVHATRALQRARKRDWLGAAMAFRALAGMAAAQDDEATAQRYLEKATKVARGRHSPHEAACNDWCTARLAQARGDRPLALAHIERAIETFGALRMQWHLAEAIRLHAGLR</sequence>
<evidence type="ECO:0000313" key="5">
    <source>
        <dbReference type="Proteomes" id="UP001303946"/>
    </source>
</evidence>
<dbReference type="SUPFAM" id="SSF55073">
    <property type="entry name" value="Nucleotide cyclase"/>
    <property type="match status" value="1"/>
</dbReference>
<dbReference type="InterPro" id="IPR041664">
    <property type="entry name" value="AAA_16"/>
</dbReference>
<dbReference type="PANTHER" id="PTHR16305">
    <property type="entry name" value="TESTICULAR SOLUBLE ADENYLYL CYCLASE"/>
    <property type="match status" value="1"/>
</dbReference>
<dbReference type="Gene3D" id="3.30.70.1230">
    <property type="entry name" value="Nucleotide cyclase"/>
    <property type="match status" value="1"/>
</dbReference>
<dbReference type="Proteomes" id="UP001303946">
    <property type="component" value="Chromosome"/>
</dbReference>
<dbReference type="EMBL" id="CP136336">
    <property type="protein sequence ID" value="WOB08488.1"/>
    <property type="molecule type" value="Genomic_DNA"/>
</dbReference>
<keyword evidence="1" id="KW-0547">Nucleotide-binding</keyword>